<dbReference type="AlphaFoldDB" id="A0A6L9QEM8"/>
<feature type="non-terminal residue" evidence="1">
    <location>
        <position position="1"/>
    </location>
</feature>
<proteinExistence type="predicted"/>
<dbReference type="EMBL" id="JAAGLI010000287">
    <property type="protein sequence ID" value="NEA23173.1"/>
    <property type="molecule type" value="Genomic_DNA"/>
</dbReference>
<evidence type="ECO:0000313" key="2">
    <source>
        <dbReference type="Proteomes" id="UP000475532"/>
    </source>
</evidence>
<protein>
    <submittedName>
        <fullName evidence="1">Uncharacterized protein</fullName>
    </submittedName>
</protein>
<gene>
    <name evidence="1" type="ORF">G3I70_11805</name>
</gene>
<dbReference type="RefSeq" id="WP_163055398.1">
    <property type="nucleotide sequence ID" value="NZ_JAAGLI010000287.1"/>
</dbReference>
<evidence type="ECO:0000313" key="1">
    <source>
        <dbReference type="EMBL" id="NEA23173.1"/>
    </source>
</evidence>
<organism evidence="1 2">
    <name type="scientific">Actinomadura bangladeshensis</name>
    <dbReference type="NCBI Taxonomy" id="453573"/>
    <lineage>
        <taxon>Bacteria</taxon>
        <taxon>Bacillati</taxon>
        <taxon>Actinomycetota</taxon>
        <taxon>Actinomycetes</taxon>
        <taxon>Streptosporangiales</taxon>
        <taxon>Thermomonosporaceae</taxon>
        <taxon>Actinomadura</taxon>
    </lineage>
</organism>
<sequence>LDLEAAAGRLRTGGRGAAGPRRTAVLLALVTAAPALFHWAVLRADPYDWVMVSDHVVEHAVGRDVLLLPGRGDPAVLVPRRGSGFDLRACDDPACRRSHLAGHVPYVEDRVDAAALPGGSLAIAGWQYGDRRVGPSQERPLLLRLIACTARGCPDMRAAPTALRASRHGLAASVAVAASGARTVVAVAVPLTDEDANGGPSTLRIMRCAHLPCGDPAVLVSIPVPQATGVADKPLALALGRSGRPVAAYEDLDTGQLIVVSCGEASCRHYRATPLIPRRHFTSEQKDYAHAGREAGFWAGNAYPDGVEVAVPADDRPVIAYRDILTGAATMLRCRTPDCAAADTTVLSPPGRAQQAPALALGPDGLPLVAVHDLTDASVVLVACRDAGCIRRDRVRIGTYSDIPGPMDLAVGRDGRPRILWVGRTAGRAGNEPHLTTCRRARCAPGGAAFRTSR</sequence>
<name>A0A6L9QEM8_9ACTN</name>
<accession>A0A6L9QEM8</accession>
<dbReference type="Proteomes" id="UP000475532">
    <property type="component" value="Unassembled WGS sequence"/>
</dbReference>
<comment type="caution">
    <text evidence="1">The sequence shown here is derived from an EMBL/GenBank/DDBJ whole genome shotgun (WGS) entry which is preliminary data.</text>
</comment>
<reference evidence="1 2" key="1">
    <citation type="submission" date="2020-01" db="EMBL/GenBank/DDBJ databases">
        <title>Insect and environment-associated Actinomycetes.</title>
        <authorList>
            <person name="Currrie C."/>
            <person name="Chevrette M."/>
            <person name="Carlson C."/>
            <person name="Stubbendieck R."/>
            <person name="Wendt-Pienkowski E."/>
        </authorList>
    </citation>
    <scope>NUCLEOTIDE SEQUENCE [LARGE SCALE GENOMIC DNA]</scope>
    <source>
        <strain evidence="1 2">SID10258</strain>
    </source>
</reference>